<evidence type="ECO:0000313" key="3">
    <source>
        <dbReference type="EMBL" id="AAA63120.1"/>
    </source>
</evidence>
<dbReference type="InterPro" id="IPR038332">
    <property type="entry name" value="PPE_sf"/>
</dbReference>
<dbReference type="Gene3D" id="1.20.1260.20">
    <property type="entry name" value="PPE superfamily"/>
    <property type="match status" value="1"/>
</dbReference>
<accession>Q50156</accession>
<gene>
    <name evidence="4" type="ORF">DIJ64_12305</name>
</gene>
<sequence>MDQALQEQWSGQSAIWMAETAENFQPVARCLLARAWEDRPLRSMTSRGAIPEALCGMKSPGEIADNRAQRETLISGLEGHDEVIAAFDSEYERFCA</sequence>
<name>Q50156_MYCLR</name>
<dbReference type="Pfam" id="PF00823">
    <property type="entry name" value="PPE"/>
    <property type="match status" value="1"/>
</dbReference>
<feature type="domain" description="PPE" evidence="2">
    <location>
        <begin position="4"/>
        <end position="94"/>
    </location>
</feature>
<dbReference type="AlphaFoldDB" id="Q50156"/>
<dbReference type="RefSeq" id="WP_041323279.1">
    <property type="nucleotide sequence ID" value="NZ_CP029543.1"/>
</dbReference>
<evidence type="ECO:0000256" key="1">
    <source>
        <dbReference type="ARBA" id="ARBA00010652"/>
    </source>
</evidence>
<evidence type="ECO:0000259" key="2">
    <source>
        <dbReference type="Pfam" id="PF00823"/>
    </source>
</evidence>
<reference evidence="4 5" key="3">
    <citation type="submission" date="2018-05" db="EMBL/GenBank/DDBJ databases">
        <title>Evolution of small genomes with special reference to Mycobacterium leprae.</title>
        <authorList>
            <person name="Mohanty P.S."/>
            <person name="Bansal A.K."/>
            <person name="Gupta U.D."/>
            <person name="Naaz F."/>
            <person name="Dwivedi V.D."/>
            <person name="Singh H."/>
            <person name="Gupta G."/>
            <person name="Sharma S."/>
            <person name="Arora M."/>
        </authorList>
    </citation>
    <scope>NUCLEOTIDE SEQUENCE [LARGE SCALE GENOMIC DNA]</scope>
    <source>
        <strain evidence="4 5">MRHRU-235-G</strain>
    </source>
</reference>
<reference evidence="3" key="1">
    <citation type="submission" date="1994-09" db="EMBL/GenBank/DDBJ databases">
        <authorList>
            <person name="Robison K."/>
        </authorList>
    </citation>
    <scope>NUCLEOTIDE SEQUENCE</scope>
</reference>
<dbReference type="InterPro" id="IPR000030">
    <property type="entry name" value="PPE_dom"/>
</dbReference>
<organism evidence="3">
    <name type="scientific">Mycobacterium leprae</name>
    <dbReference type="NCBI Taxonomy" id="1769"/>
    <lineage>
        <taxon>Bacteria</taxon>
        <taxon>Bacillati</taxon>
        <taxon>Actinomycetota</taxon>
        <taxon>Actinomycetes</taxon>
        <taxon>Mycobacteriales</taxon>
        <taxon>Mycobacteriaceae</taxon>
        <taxon>Mycobacterium</taxon>
    </lineage>
</organism>
<comment type="similarity">
    <text evidence="1">Belongs to the mycobacterial PPE family.</text>
</comment>
<evidence type="ECO:0000313" key="4">
    <source>
        <dbReference type="EMBL" id="AWV48550.1"/>
    </source>
</evidence>
<dbReference type="EMBL" id="U15187">
    <property type="protein sequence ID" value="AAA63120.1"/>
    <property type="molecule type" value="Genomic_DNA"/>
</dbReference>
<dbReference type="EMBL" id="CP029543">
    <property type="protein sequence ID" value="AWV48550.1"/>
    <property type="molecule type" value="Genomic_DNA"/>
</dbReference>
<evidence type="ECO:0000313" key="5">
    <source>
        <dbReference type="Proteomes" id="UP000249682"/>
    </source>
</evidence>
<reference evidence="3" key="2">
    <citation type="submission" date="1995-04" db="EMBL/GenBank/DDBJ databases">
        <authorList>
            <person name="Smith D.R."/>
        </authorList>
    </citation>
    <scope>NUCLEOTIDE SEQUENCE</scope>
</reference>
<protein>
    <submittedName>
        <fullName evidence="4">PPE domain-containing protein</fullName>
    </submittedName>
    <submittedName>
        <fullName evidence="3">U296n</fullName>
    </submittedName>
</protein>
<proteinExistence type="inferred from homology"/>
<dbReference type="Proteomes" id="UP000249682">
    <property type="component" value="Chromosome"/>
</dbReference>
<dbReference type="SUPFAM" id="SSF140459">
    <property type="entry name" value="PE/PPE dimer-like"/>
    <property type="match status" value="1"/>
</dbReference>